<proteinExistence type="inferred from homology"/>
<keyword evidence="7 8" id="KW-0998">Cell outer membrane</keyword>
<sequence length="999" mass="108044">MDSIHAPGAEKRVTRNGRKSLLAATVLASAQIIAVVCATPSHAATSTTSHHAKRTRSAASHSTLQHNATTNRSAAAASVVPAAQPTAARAGTRDALSHPFEANTSEDVVVTGSALRSGRYNPNPVQVVKSQDIQQTSATNLGDYLQRLPSIGSSGTSNAVQNGGEGLSCTDLRNLGSSRVLVLIDGKRMTQTMASGFSCANLNNIPTDMIESVEILKDGGSELYGADAVAGVINVKLKHNITGGTITARGGITDVGDDKTGKLSGQYGFNFDHGKGNITVFGQYMTQEGVMQKNRGYLSNPWTENTAIGDSPTYGSGYSATSRVFGDNTPGAGVVPDGKGGYRTFSSSDRYNYGGPSSLLSYLQTSNLGGDAHYDLNKHVTLYANVWYTHESQNSQMAGMPVAGSVYPSTLSNPLYLPENAPYYSSSWGDNAYMYRRYTDVGNREMNTASDTYQVTAGAKGYIVGKWEYDVSMGYGSSQATFNTNNELNYRKLMQTYGISQVDPSDAGSAVTYDPSVCQASAGCVLSNPMDPLSSKAADYVRFNEHNHADYQLRDFNARVHNDQVVKLPWKNGGSLGIAGGIEHRSEQASYHADPLDISGDSSGNSSSNTGGGFDATEVYLEGKMTLLHNAFLAKNLMIDAQGRWSHYNTFGSTQTWKVGIDWAPVQDISFSATLGTSFRQPSVTELYGGQNVSYASAIDPCAQVSTYGALSEAVTAYCMKQGIKNPATFEQPNSQIPIVQGGNSKVQPETARTYTIGTVITPRWTPGLRVGVTYWHYTLKNMIGTLPTQYIVDSCATGTSSYECQFVNPRNSAQQLTTVENVYQNVGGLRTSGIDFDLSYRISLSMRDSLTLNNNFQQLVSYLQQNEPGGPWYNYAGRLFYQGYGAGMPRVRDYASATWTHDNFSFTYMMSYTGGMKWNDGTNDVSCSQYYYCKTPGIFTHDVTVNYKLGRWNFMGGVNNILDKKAPFVADGATNTSAQNYSELMLGRYVYLQAGVNF</sequence>
<comment type="subcellular location">
    <subcellularLocation>
        <location evidence="1 8">Cell outer membrane</location>
        <topology evidence="1 8">Multi-pass membrane protein</topology>
    </subcellularLocation>
</comment>
<name>A0A511X9F5_9PROT</name>
<evidence type="ECO:0000256" key="4">
    <source>
        <dbReference type="ARBA" id="ARBA00022692"/>
    </source>
</evidence>
<feature type="compositionally biased region" description="Polar residues" evidence="10">
    <location>
        <begin position="57"/>
        <end position="66"/>
    </location>
</feature>
<dbReference type="Pfam" id="PF00593">
    <property type="entry name" value="TonB_dep_Rec_b-barrel"/>
    <property type="match status" value="1"/>
</dbReference>
<evidence type="ECO:0000256" key="11">
    <source>
        <dbReference type="SAM" id="SignalP"/>
    </source>
</evidence>
<comment type="similarity">
    <text evidence="8 9">Belongs to the TonB-dependent receptor family.</text>
</comment>
<dbReference type="Proteomes" id="UP000321635">
    <property type="component" value="Unassembled WGS sequence"/>
</dbReference>
<evidence type="ECO:0000313" key="15">
    <source>
        <dbReference type="Proteomes" id="UP000321635"/>
    </source>
</evidence>
<dbReference type="GO" id="GO:0009279">
    <property type="term" value="C:cell outer membrane"/>
    <property type="evidence" value="ECO:0007669"/>
    <property type="project" value="UniProtKB-SubCell"/>
</dbReference>
<feature type="domain" description="TonB-dependent receptor plug" evidence="13">
    <location>
        <begin position="121"/>
        <end position="232"/>
    </location>
</feature>
<keyword evidence="15" id="KW-1185">Reference proteome</keyword>
<evidence type="ECO:0000256" key="2">
    <source>
        <dbReference type="ARBA" id="ARBA00022448"/>
    </source>
</evidence>
<dbReference type="InterPro" id="IPR036942">
    <property type="entry name" value="Beta-barrel_TonB_sf"/>
</dbReference>
<feature type="compositionally biased region" description="Low complexity" evidence="10">
    <location>
        <begin position="67"/>
        <end position="88"/>
    </location>
</feature>
<evidence type="ECO:0000259" key="12">
    <source>
        <dbReference type="Pfam" id="PF00593"/>
    </source>
</evidence>
<dbReference type="InterPro" id="IPR037066">
    <property type="entry name" value="Plug_dom_sf"/>
</dbReference>
<evidence type="ECO:0000256" key="5">
    <source>
        <dbReference type="ARBA" id="ARBA00023077"/>
    </source>
</evidence>
<dbReference type="AlphaFoldDB" id="A0A511X9F5"/>
<evidence type="ECO:0000259" key="13">
    <source>
        <dbReference type="Pfam" id="PF07715"/>
    </source>
</evidence>
<dbReference type="Gene3D" id="2.170.130.10">
    <property type="entry name" value="TonB-dependent receptor, plug domain"/>
    <property type="match status" value="1"/>
</dbReference>
<dbReference type="InterPro" id="IPR000531">
    <property type="entry name" value="Beta-barrel_TonB"/>
</dbReference>
<dbReference type="Pfam" id="PF07715">
    <property type="entry name" value="Plug"/>
    <property type="match status" value="1"/>
</dbReference>
<evidence type="ECO:0000256" key="9">
    <source>
        <dbReference type="RuleBase" id="RU003357"/>
    </source>
</evidence>
<protein>
    <submittedName>
        <fullName evidence="14">TonB-dependent receptor</fullName>
    </submittedName>
</protein>
<keyword evidence="14" id="KW-0675">Receptor</keyword>
<comment type="caution">
    <text evidence="14">The sequence shown here is derived from an EMBL/GenBank/DDBJ whole genome shotgun (WGS) entry which is preliminary data.</text>
</comment>
<keyword evidence="6 8" id="KW-0472">Membrane</keyword>
<dbReference type="PANTHER" id="PTHR47234:SF2">
    <property type="entry name" value="TONB-DEPENDENT RECEPTOR"/>
    <property type="match status" value="1"/>
</dbReference>
<dbReference type="PANTHER" id="PTHR47234">
    <property type="match status" value="1"/>
</dbReference>
<feature type="region of interest" description="Disordered" evidence="10">
    <location>
        <begin position="589"/>
        <end position="610"/>
    </location>
</feature>
<keyword evidence="3 8" id="KW-1134">Transmembrane beta strand</keyword>
<dbReference type="STRING" id="1120919.GCA_000429165_01189"/>
<keyword evidence="2 8" id="KW-0813">Transport</keyword>
<accession>A0A511X9F5</accession>
<dbReference type="EMBL" id="BJYF01000007">
    <property type="protein sequence ID" value="GEN59583.1"/>
    <property type="molecule type" value="Genomic_DNA"/>
</dbReference>
<dbReference type="InterPro" id="IPR039426">
    <property type="entry name" value="TonB-dep_rcpt-like"/>
</dbReference>
<keyword evidence="11" id="KW-0732">Signal</keyword>
<dbReference type="OrthoDB" id="7582244at2"/>
<evidence type="ECO:0000256" key="6">
    <source>
        <dbReference type="ARBA" id="ARBA00023136"/>
    </source>
</evidence>
<evidence type="ECO:0000256" key="10">
    <source>
        <dbReference type="SAM" id="MobiDB-lite"/>
    </source>
</evidence>
<evidence type="ECO:0000256" key="1">
    <source>
        <dbReference type="ARBA" id="ARBA00004571"/>
    </source>
</evidence>
<feature type="domain" description="TonB-dependent receptor-like beta-barrel" evidence="12">
    <location>
        <begin position="423"/>
        <end position="962"/>
    </location>
</feature>
<gene>
    <name evidence="14" type="ORF">ANI02nite_14670</name>
</gene>
<dbReference type="SUPFAM" id="SSF56935">
    <property type="entry name" value="Porins"/>
    <property type="match status" value="1"/>
</dbReference>
<dbReference type="InterPro" id="IPR012910">
    <property type="entry name" value="Plug_dom"/>
</dbReference>
<dbReference type="Gene3D" id="2.40.170.20">
    <property type="entry name" value="TonB-dependent receptor, beta-barrel domain"/>
    <property type="match status" value="1"/>
</dbReference>
<organism evidence="14 15">
    <name type="scientific">Acetobacter nitrogenifigens DSM 23921 = NBRC 105050</name>
    <dbReference type="NCBI Taxonomy" id="1120919"/>
    <lineage>
        <taxon>Bacteria</taxon>
        <taxon>Pseudomonadati</taxon>
        <taxon>Pseudomonadota</taxon>
        <taxon>Alphaproteobacteria</taxon>
        <taxon>Acetobacterales</taxon>
        <taxon>Acetobacteraceae</taxon>
        <taxon>Acetobacter</taxon>
    </lineage>
</organism>
<keyword evidence="4 8" id="KW-0812">Transmembrane</keyword>
<keyword evidence="5 9" id="KW-0798">TonB box</keyword>
<reference evidence="14 15" key="1">
    <citation type="submission" date="2019-07" db="EMBL/GenBank/DDBJ databases">
        <title>Whole genome shotgun sequence of Acetobacter nitrogenifigens NBRC 105050.</title>
        <authorList>
            <person name="Hosoyama A."/>
            <person name="Uohara A."/>
            <person name="Ohji S."/>
            <person name="Ichikawa N."/>
        </authorList>
    </citation>
    <scope>NUCLEOTIDE SEQUENCE [LARGE SCALE GENOMIC DNA]</scope>
    <source>
        <strain evidence="14 15">NBRC 105050</strain>
    </source>
</reference>
<evidence type="ECO:0000313" key="14">
    <source>
        <dbReference type="EMBL" id="GEN59583.1"/>
    </source>
</evidence>
<dbReference type="RefSeq" id="WP_051292009.1">
    <property type="nucleotide sequence ID" value="NZ_AUBI01000003.1"/>
</dbReference>
<feature type="region of interest" description="Disordered" evidence="10">
    <location>
        <begin position="44"/>
        <end position="100"/>
    </location>
</feature>
<evidence type="ECO:0000256" key="3">
    <source>
        <dbReference type="ARBA" id="ARBA00022452"/>
    </source>
</evidence>
<feature type="chain" id="PRO_5022091928" evidence="11">
    <location>
        <begin position="44"/>
        <end position="999"/>
    </location>
</feature>
<evidence type="ECO:0000256" key="8">
    <source>
        <dbReference type="PROSITE-ProRule" id="PRU01360"/>
    </source>
</evidence>
<evidence type="ECO:0000256" key="7">
    <source>
        <dbReference type="ARBA" id="ARBA00023237"/>
    </source>
</evidence>
<feature type="compositionally biased region" description="Low complexity" evidence="10">
    <location>
        <begin position="599"/>
        <end position="609"/>
    </location>
</feature>
<feature type="signal peptide" evidence="11">
    <location>
        <begin position="1"/>
        <end position="43"/>
    </location>
</feature>
<dbReference type="PROSITE" id="PS52016">
    <property type="entry name" value="TONB_DEPENDENT_REC_3"/>
    <property type="match status" value="1"/>
</dbReference>